<reference evidence="2" key="1">
    <citation type="journal article" date="2019" name="Nat. Commun.">
        <title>The genome of broomcorn millet.</title>
        <authorList>
            <person name="Zou C."/>
            <person name="Miki D."/>
            <person name="Li D."/>
            <person name="Tang Q."/>
            <person name="Xiao L."/>
            <person name="Rajput S."/>
            <person name="Deng P."/>
            <person name="Jia W."/>
            <person name="Huang R."/>
            <person name="Zhang M."/>
            <person name="Sun Y."/>
            <person name="Hu J."/>
            <person name="Fu X."/>
            <person name="Schnable P.S."/>
            <person name="Li F."/>
            <person name="Zhang H."/>
            <person name="Feng B."/>
            <person name="Zhu X."/>
            <person name="Liu R."/>
            <person name="Schnable J.C."/>
            <person name="Zhu J.-K."/>
            <person name="Zhang H."/>
        </authorList>
    </citation>
    <scope>NUCLEOTIDE SEQUENCE [LARGE SCALE GENOMIC DNA]</scope>
</reference>
<organism evidence="1 2">
    <name type="scientific">Panicum miliaceum</name>
    <name type="common">Proso millet</name>
    <name type="synonym">Broomcorn millet</name>
    <dbReference type="NCBI Taxonomy" id="4540"/>
    <lineage>
        <taxon>Eukaryota</taxon>
        <taxon>Viridiplantae</taxon>
        <taxon>Streptophyta</taxon>
        <taxon>Embryophyta</taxon>
        <taxon>Tracheophyta</taxon>
        <taxon>Spermatophyta</taxon>
        <taxon>Magnoliopsida</taxon>
        <taxon>Liliopsida</taxon>
        <taxon>Poales</taxon>
        <taxon>Poaceae</taxon>
        <taxon>PACMAD clade</taxon>
        <taxon>Panicoideae</taxon>
        <taxon>Panicodae</taxon>
        <taxon>Paniceae</taxon>
        <taxon>Panicinae</taxon>
        <taxon>Panicum</taxon>
        <taxon>Panicum sect. Panicum</taxon>
    </lineage>
</organism>
<evidence type="ECO:0000313" key="1">
    <source>
        <dbReference type="EMBL" id="RLN23094.1"/>
    </source>
</evidence>
<accession>A0A3L6SMV4</accession>
<proteinExistence type="predicted"/>
<evidence type="ECO:0000313" key="2">
    <source>
        <dbReference type="Proteomes" id="UP000275267"/>
    </source>
</evidence>
<dbReference type="AlphaFoldDB" id="A0A3L6SMV4"/>
<protein>
    <submittedName>
        <fullName evidence="1">Uncharacterized protein</fullName>
    </submittedName>
</protein>
<gene>
    <name evidence="1" type="ORF">C2845_PM07G02140</name>
</gene>
<sequence length="50" mass="5425">MVSSDLSTRLLVAATSPSQHEKLLNGFPSILPRASLLHAVAFYKCSLIQL</sequence>
<dbReference type="Proteomes" id="UP000275267">
    <property type="component" value="Unassembled WGS sequence"/>
</dbReference>
<dbReference type="EMBL" id="PQIB02000004">
    <property type="protein sequence ID" value="RLN23094.1"/>
    <property type="molecule type" value="Genomic_DNA"/>
</dbReference>
<keyword evidence="2" id="KW-1185">Reference proteome</keyword>
<name>A0A3L6SMV4_PANMI</name>
<comment type="caution">
    <text evidence="1">The sequence shown here is derived from an EMBL/GenBank/DDBJ whole genome shotgun (WGS) entry which is preliminary data.</text>
</comment>